<evidence type="ECO:0000313" key="4">
    <source>
        <dbReference type="Proteomes" id="UP000194236"/>
    </source>
</evidence>
<gene>
    <name evidence="3" type="ORF">BLA29_005145</name>
</gene>
<accession>A0A1Y3BBV2</accession>
<dbReference type="EMBL" id="MUJZ01028189">
    <property type="protein sequence ID" value="OTF78370.1"/>
    <property type="molecule type" value="Genomic_DNA"/>
</dbReference>
<sequence length="441" mass="49627">MFGMAIVKLFLLIIITINYNFVNGFFLGPTIGDIMTIGQLKNGSLLLITKDEDSYVIHRNRKDDWTNTWPISYGNMMKMKNRWPWMENLSIYQQFLKNDRIRDTSVVVTLQGDDAIAIIGYKNAILLNLDRKSASIIDVTRIKNFNQIISLSTMNRTFAFMENDTKTLSIIQYRWDTFTQTIMDYMYCSDNMVVINGRCKPNQTIMPFPMITNVFLDEKSFVILFTDDGMVYKFPMFSGPIVKTKKLSFLNVETFMNQRLVLFLLILVIVIAIAESFMLIKCGLDHQRMVNHVRRLSTLNSGNVRAPVYADSSSMVETKEKSSSKKPKKGVLPPPAEPAPAIVADSFVGNNSAMESSSSSKAGKPEISSSTDKSQTTKGLPGSAIMNSSAVSNQQSTLSEVSTSKKKRNSPSSSKKKRNSPSTSKKKKHESPGLSKKKRKR</sequence>
<evidence type="ECO:0000256" key="2">
    <source>
        <dbReference type="SAM" id="Phobius"/>
    </source>
</evidence>
<keyword evidence="2" id="KW-1133">Transmembrane helix</keyword>
<feature type="compositionally biased region" description="Low complexity" evidence="1">
    <location>
        <begin position="349"/>
        <end position="370"/>
    </location>
</feature>
<feature type="transmembrane region" description="Helical" evidence="2">
    <location>
        <begin position="6"/>
        <end position="27"/>
    </location>
</feature>
<feature type="compositionally biased region" description="Basic residues" evidence="1">
    <location>
        <begin position="404"/>
        <end position="441"/>
    </location>
</feature>
<dbReference type="AlphaFoldDB" id="A0A1Y3BBV2"/>
<evidence type="ECO:0000313" key="3">
    <source>
        <dbReference type="EMBL" id="OTF78370.1"/>
    </source>
</evidence>
<proteinExistence type="predicted"/>
<protein>
    <submittedName>
        <fullName evidence="3">Uncharacterized protein</fullName>
    </submittedName>
</protein>
<keyword evidence="4" id="KW-1185">Reference proteome</keyword>
<organism evidence="3 4">
    <name type="scientific">Euroglyphus maynei</name>
    <name type="common">Mayne's house dust mite</name>
    <dbReference type="NCBI Taxonomy" id="6958"/>
    <lineage>
        <taxon>Eukaryota</taxon>
        <taxon>Metazoa</taxon>
        <taxon>Ecdysozoa</taxon>
        <taxon>Arthropoda</taxon>
        <taxon>Chelicerata</taxon>
        <taxon>Arachnida</taxon>
        <taxon>Acari</taxon>
        <taxon>Acariformes</taxon>
        <taxon>Sarcoptiformes</taxon>
        <taxon>Astigmata</taxon>
        <taxon>Psoroptidia</taxon>
        <taxon>Analgoidea</taxon>
        <taxon>Pyroglyphidae</taxon>
        <taxon>Pyroglyphinae</taxon>
        <taxon>Euroglyphus</taxon>
    </lineage>
</organism>
<feature type="region of interest" description="Disordered" evidence="1">
    <location>
        <begin position="310"/>
        <end position="441"/>
    </location>
</feature>
<reference evidence="3 4" key="1">
    <citation type="submission" date="2017-03" db="EMBL/GenBank/DDBJ databases">
        <title>Genome Survey of Euroglyphus maynei.</title>
        <authorList>
            <person name="Arlian L.G."/>
            <person name="Morgan M.S."/>
            <person name="Rider S.D."/>
        </authorList>
    </citation>
    <scope>NUCLEOTIDE SEQUENCE [LARGE SCALE GENOMIC DNA]</scope>
    <source>
        <strain evidence="3">Arlian Lab</strain>
        <tissue evidence="3">Whole body</tissue>
    </source>
</reference>
<dbReference type="OrthoDB" id="6514732at2759"/>
<evidence type="ECO:0000256" key="1">
    <source>
        <dbReference type="SAM" id="MobiDB-lite"/>
    </source>
</evidence>
<keyword evidence="2" id="KW-0812">Transmembrane</keyword>
<dbReference type="Proteomes" id="UP000194236">
    <property type="component" value="Unassembled WGS sequence"/>
</dbReference>
<feature type="compositionally biased region" description="Polar residues" evidence="1">
    <location>
        <begin position="385"/>
        <end position="401"/>
    </location>
</feature>
<name>A0A1Y3BBV2_EURMA</name>
<feature type="transmembrane region" description="Helical" evidence="2">
    <location>
        <begin position="260"/>
        <end position="280"/>
    </location>
</feature>
<keyword evidence="2" id="KW-0472">Membrane</keyword>
<comment type="caution">
    <text evidence="3">The sequence shown here is derived from an EMBL/GenBank/DDBJ whole genome shotgun (WGS) entry which is preliminary data.</text>
</comment>